<dbReference type="KEGG" id="mcos:GM418_05405"/>
<evidence type="ECO:0000259" key="1">
    <source>
        <dbReference type="PROSITE" id="PS51462"/>
    </source>
</evidence>
<dbReference type="SUPFAM" id="SSF55811">
    <property type="entry name" value="Nudix"/>
    <property type="match status" value="1"/>
</dbReference>
<sequence length="153" mass="18074">MRKPGNFVIRVYGLIINEKNEVLITDEFQLGMKMTKFPGGGLQFGEGTVDCLKREMREECNDQEIKKLQHFYTTDFYQKALFYENHQLISIYYRAELIKPLKFKISTKPFDFEKMEDGKQSFRWVKINQLSENNLTFPIDKIVAEKLILAFAI</sequence>
<proteinExistence type="predicted"/>
<keyword evidence="3" id="KW-1185">Reference proteome</keyword>
<protein>
    <submittedName>
        <fullName evidence="2">NUDIX domain-containing protein</fullName>
    </submittedName>
</protein>
<dbReference type="PROSITE" id="PS51462">
    <property type="entry name" value="NUDIX"/>
    <property type="match status" value="1"/>
</dbReference>
<feature type="domain" description="Nudix hydrolase" evidence="1">
    <location>
        <begin position="6"/>
        <end position="149"/>
    </location>
</feature>
<evidence type="ECO:0000313" key="2">
    <source>
        <dbReference type="EMBL" id="QGY43115.1"/>
    </source>
</evidence>
<organism evidence="2 3">
    <name type="scientific">Maribellus comscasis</name>
    <dbReference type="NCBI Taxonomy" id="2681766"/>
    <lineage>
        <taxon>Bacteria</taxon>
        <taxon>Pseudomonadati</taxon>
        <taxon>Bacteroidota</taxon>
        <taxon>Bacteroidia</taxon>
        <taxon>Marinilabiliales</taxon>
        <taxon>Prolixibacteraceae</taxon>
        <taxon>Maribellus</taxon>
    </lineage>
</organism>
<dbReference type="Pfam" id="PF00293">
    <property type="entry name" value="NUDIX"/>
    <property type="match status" value="1"/>
</dbReference>
<gene>
    <name evidence="2" type="ORF">GM418_05405</name>
</gene>
<dbReference type="EMBL" id="CP046401">
    <property type="protein sequence ID" value="QGY43115.1"/>
    <property type="molecule type" value="Genomic_DNA"/>
</dbReference>
<accession>A0A6I6JJS4</accession>
<dbReference type="InterPro" id="IPR015797">
    <property type="entry name" value="NUDIX_hydrolase-like_dom_sf"/>
</dbReference>
<dbReference type="AlphaFoldDB" id="A0A6I6JJS4"/>
<dbReference type="Gene3D" id="3.90.79.10">
    <property type="entry name" value="Nucleoside Triphosphate Pyrophosphohydrolase"/>
    <property type="match status" value="1"/>
</dbReference>
<dbReference type="RefSeq" id="WP_158863924.1">
    <property type="nucleotide sequence ID" value="NZ_CP046401.1"/>
</dbReference>
<name>A0A6I6JJS4_9BACT</name>
<evidence type="ECO:0000313" key="3">
    <source>
        <dbReference type="Proteomes" id="UP000428260"/>
    </source>
</evidence>
<dbReference type="InterPro" id="IPR000086">
    <property type="entry name" value="NUDIX_hydrolase_dom"/>
</dbReference>
<dbReference type="Proteomes" id="UP000428260">
    <property type="component" value="Chromosome"/>
</dbReference>
<reference evidence="2 3" key="1">
    <citation type="submission" date="2019-11" db="EMBL/GenBank/DDBJ databases">
        <authorList>
            <person name="Zheng R.K."/>
            <person name="Sun C.M."/>
        </authorList>
    </citation>
    <scope>NUCLEOTIDE SEQUENCE [LARGE SCALE GENOMIC DNA]</scope>
    <source>
        <strain evidence="2 3">WC007</strain>
    </source>
</reference>